<gene>
    <name evidence="2" type="ORF">ACFFIP_17255</name>
</gene>
<evidence type="ECO:0000313" key="2">
    <source>
        <dbReference type="EMBL" id="MFC0264438.1"/>
    </source>
</evidence>
<reference evidence="2 3" key="1">
    <citation type="submission" date="2024-09" db="EMBL/GenBank/DDBJ databases">
        <authorList>
            <person name="Sun Q."/>
            <person name="Mori K."/>
        </authorList>
    </citation>
    <scope>NUCLEOTIDE SEQUENCE [LARGE SCALE GENOMIC DNA]</scope>
    <source>
        <strain evidence="2 3">CCM 7650</strain>
    </source>
</reference>
<keyword evidence="1" id="KW-0732">Signal</keyword>
<proteinExistence type="predicted"/>
<feature type="chain" id="PRO_5045651702" description="DUF4251 domain-containing protein" evidence="1">
    <location>
        <begin position="23"/>
        <end position="131"/>
    </location>
</feature>
<evidence type="ECO:0000313" key="3">
    <source>
        <dbReference type="Proteomes" id="UP001589797"/>
    </source>
</evidence>
<dbReference type="EMBL" id="JBHLWI010000053">
    <property type="protein sequence ID" value="MFC0264438.1"/>
    <property type="molecule type" value="Genomic_DNA"/>
</dbReference>
<dbReference type="RefSeq" id="WP_382388989.1">
    <property type="nucleotide sequence ID" value="NZ_JBHLWI010000053.1"/>
</dbReference>
<organism evidence="2 3">
    <name type="scientific">Fontibacter flavus</name>
    <dbReference type="NCBI Taxonomy" id="654838"/>
    <lineage>
        <taxon>Bacteria</taxon>
        <taxon>Pseudomonadati</taxon>
        <taxon>Bacteroidota</taxon>
        <taxon>Cytophagia</taxon>
        <taxon>Cytophagales</taxon>
        <taxon>Cyclobacteriaceae</taxon>
        <taxon>Fontibacter</taxon>
    </lineage>
</organism>
<keyword evidence="3" id="KW-1185">Reference proteome</keyword>
<comment type="caution">
    <text evidence="2">The sequence shown here is derived from an EMBL/GenBank/DDBJ whole genome shotgun (WGS) entry which is preliminary data.</text>
</comment>
<feature type="signal peptide" evidence="1">
    <location>
        <begin position="1"/>
        <end position="22"/>
    </location>
</feature>
<sequence length="131" mass="15183">MQILKVFTLMMAFFMVVNWCYAQSEPVSFDEKKKFVLPGNYQLGFNSLIVPLDLSEKGYDAIDRNSIFPKGEDIDPEIKISDFNIDKVIQYPMPIKKLSGNQTMQIYVPDSTVHYTIRIIDFGERFEGLKK</sequence>
<accession>A0ABV6FX42</accession>
<evidence type="ECO:0008006" key="4">
    <source>
        <dbReference type="Google" id="ProtNLM"/>
    </source>
</evidence>
<name>A0ABV6FX42_9BACT</name>
<protein>
    <recommendedName>
        <fullName evidence="4">DUF4251 domain-containing protein</fullName>
    </recommendedName>
</protein>
<evidence type="ECO:0000256" key="1">
    <source>
        <dbReference type="SAM" id="SignalP"/>
    </source>
</evidence>
<dbReference type="Proteomes" id="UP001589797">
    <property type="component" value="Unassembled WGS sequence"/>
</dbReference>